<reference evidence="5 6" key="1">
    <citation type="submission" date="2014-05" db="EMBL/GenBank/DDBJ databases">
        <title>Draft genome sequence of a rare smut relative, Tilletiaria anomala UBC 951.</title>
        <authorList>
            <consortium name="DOE Joint Genome Institute"/>
            <person name="Toome M."/>
            <person name="Kuo A."/>
            <person name="Henrissat B."/>
            <person name="Lipzen A."/>
            <person name="Tritt A."/>
            <person name="Yoshinaga Y."/>
            <person name="Zane M."/>
            <person name="Barry K."/>
            <person name="Grigoriev I.V."/>
            <person name="Spatafora J.W."/>
            <person name="Aimea M.C."/>
        </authorList>
    </citation>
    <scope>NUCLEOTIDE SEQUENCE [LARGE SCALE GENOMIC DNA]</scope>
    <source>
        <strain evidence="5 6">UBC 951</strain>
    </source>
</reference>
<dbReference type="Proteomes" id="UP000027361">
    <property type="component" value="Unassembled WGS sequence"/>
</dbReference>
<dbReference type="Gene3D" id="3.40.630.30">
    <property type="match status" value="1"/>
</dbReference>
<dbReference type="OMA" id="LCIFARH"/>
<dbReference type="OrthoDB" id="249099at2759"/>
<dbReference type="AlphaFoldDB" id="A0A066VVP1"/>
<comment type="similarity">
    <text evidence="3">Belongs to the acetyltransferase family. MAK3 subfamily.</text>
</comment>
<dbReference type="GO" id="GO:0004596">
    <property type="term" value="F:protein-N-terminal amino-acid acetyltransferase activity"/>
    <property type="evidence" value="ECO:0007669"/>
    <property type="project" value="InterPro"/>
</dbReference>
<dbReference type="PANTHER" id="PTHR45896">
    <property type="entry name" value="N-ALPHA-ACETYLTRANSFERASE 30"/>
    <property type="match status" value="1"/>
</dbReference>
<feature type="domain" description="N-acetyltransferase" evidence="4">
    <location>
        <begin position="28"/>
        <end position="200"/>
    </location>
</feature>
<dbReference type="InterPro" id="IPR016181">
    <property type="entry name" value="Acyl_CoA_acyltransferase"/>
</dbReference>
<dbReference type="SUPFAM" id="SSF55729">
    <property type="entry name" value="Acyl-CoA N-acyltransferases (Nat)"/>
    <property type="match status" value="1"/>
</dbReference>
<dbReference type="GeneID" id="25264759"/>
<evidence type="ECO:0000256" key="2">
    <source>
        <dbReference type="ARBA" id="ARBA00023315"/>
    </source>
</evidence>
<evidence type="ECO:0000313" key="5">
    <source>
        <dbReference type="EMBL" id="KDN42844.1"/>
    </source>
</evidence>
<dbReference type="CDD" id="cd04301">
    <property type="entry name" value="NAT_SF"/>
    <property type="match status" value="1"/>
</dbReference>
<dbReference type="HOGENOM" id="CLU_013985_0_3_1"/>
<dbReference type="Pfam" id="PF00583">
    <property type="entry name" value="Acetyltransf_1"/>
    <property type="match status" value="1"/>
</dbReference>
<comment type="caution">
    <text evidence="5">The sequence shown here is derived from an EMBL/GenBank/DDBJ whole genome shotgun (WGS) entry which is preliminary data.</text>
</comment>
<evidence type="ECO:0000313" key="6">
    <source>
        <dbReference type="Proteomes" id="UP000027361"/>
    </source>
</evidence>
<organism evidence="5 6">
    <name type="scientific">Tilletiaria anomala (strain ATCC 24038 / CBS 436.72 / UBC 951)</name>
    <dbReference type="NCBI Taxonomy" id="1037660"/>
    <lineage>
        <taxon>Eukaryota</taxon>
        <taxon>Fungi</taxon>
        <taxon>Dikarya</taxon>
        <taxon>Basidiomycota</taxon>
        <taxon>Ustilaginomycotina</taxon>
        <taxon>Exobasidiomycetes</taxon>
        <taxon>Georgefischeriales</taxon>
        <taxon>Tilletiariaceae</taxon>
        <taxon>Tilletiaria</taxon>
    </lineage>
</organism>
<dbReference type="EMBL" id="JMSN01000066">
    <property type="protein sequence ID" value="KDN42844.1"/>
    <property type="molecule type" value="Genomic_DNA"/>
</dbReference>
<proteinExistence type="inferred from homology"/>
<keyword evidence="1 5" id="KW-0808">Transferase</keyword>
<keyword evidence="2 5" id="KW-0012">Acyltransferase</keyword>
<dbReference type="InParanoid" id="A0A066VVP1"/>
<dbReference type="STRING" id="1037660.A0A066VVP1"/>
<dbReference type="PROSITE" id="PS51186">
    <property type="entry name" value="GNAT"/>
    <property type="match status" value="1"/>
</dbReference>
<sequence length="233" mass="26778">MSSASFQHGGYPGLLPVPDPNVEEELEIEYTQYQGEAQLPEIVRLIEKELSEPYIIYTYRYFLQQWPQLCMLAYARRRRRRESEESKAKDPASSSETFAPVGVIVSKVDRHSKGERLMRGYIAMLSVHTAWRGCGIAKQLAQRSVERMTQMGAQEIVLETEVDNQAALSLYESLRFMREKRLFRFYLNGKDAFRLVYAVPAKDEAWPNDGHSDPTGESLNAWHMSVGFDDEIS</sequence>
<accession>A0A066VVP1</accession>
<evidence type="ECO:0000259" key="4">
    <source>
        <dbReference type="PROSITE" id="PS51186"/>
    </source>
</evidence>
<name>A0A066VVP1_TILAU</name>
<dbReference type="InterPro" id="IPR044542">
    <property type="entry name" value="NAA30-like"/>
</dbReference>
<dbReference type="RefSeq" id="XP_013242178.1">
    <property type="nucleotide sequence ID" value="XM_013386724.1"/>
</dbReference>
<dbReference type="PANTHER" id="PTHR45896:SF1">
    <property type="entry name" value="N-ALPHA-ACETYLTRANSFERASE 30"/>
    <property type="match status" value="1"/>
</dbReference>
<evidence type="ECO:0000256" key="3">
    <source>
        <dbReference type="ARBA" id="ARBA00024025"/>
    </source>
</evidence>
<dbReference type="InterPro" id="IPR000182">
    <property type="entry name" value="GNAT_dom"/>
</dbReference>
<evidence type="ECO:0000256" key="1">
    <source>
        <dbReference type="ARBA" id="ARBA00022679"/>
    </source>
</evidence>
<keyword evidence="6" id="KW-1185">Reference proteome</keyword>
<protein>
    <submittedName>
        <fullName evidence="5">Acyl-CoA N-acyltransferase</fullName>
    </submittedName>
</protein>
<dbReference type="GO" id="GO:0031417">
    <property type="term" value="C:NatC complex"/>
    <property type="evidence" value="ECO:0007669"/>
    <property type="project" value="TreeGrafter"/>
</dbReference>
<gene>
    <name evidence="5" type="ORF">K437DRAFT_257691</name>
</gene>
<dbReference type="FunCoup" id="A0A066VVP1">
    <property type="interactions" value="11"/>
</dbReference>